<organism evidence="3 4">
    <name type="scientific">Haliangium ochraceum (strain DSM 14365 / JCM 11303 / SMP-2)</name>
    <dbReference type="NCBI Taxonomy" id="502025"/>
    <lineage>
        <taxon>Bacteria</taxon>
        <taxon>Pseudomonadati</taxon>
        <taxon>Myxococcota</taxon>
        <taxon>Polyangia</taxon>
        <taxon>Haliangiales</taxon>
        <taxon>Kofleriaceae</taxon>
        <taxon>Haliangium</taxon>
    </lineage>
</organism>
<dbReference type="STRING" id="502025.Hoch_5701"/>
<reference evidence="3 4" key="1">
    <citation type="journal article" date="2010" name="Stand. Genomic Sci.">
        <title>Complete genome sequence of Haliangium ochraceum type strain (SMP-2).</title>
        <authorList>
            <consortium name="US DOE Joint Genome Institute (JGI-PGF)"/>
            <person name="Ivanova N."/>
            <person name="Daum C."/>
            <person name="Lang E."/>
            <person name="Abt B."/>
            <person name="Kopitz M."/>
            <person name="Saunders E."/>
            <person name="Lapidus A."/>
            <person name="Lucas S."/>
            <person name="Glavina Del Rio T."/>
            <person name="Nolan M."/>
            <person name="Tice H."/>
            <person name="Copeland A."/>
            <person name="Cheng J.F."/>
            <person name="Chen F."/>
            <person name="Bruce D."/>
            <person name="Goodwin L."/>
            <person name="Pitluck S."/>
            <person name="Mavromatis K."/>
            <person name="Pati A."/>
            <person name="Mikhailova N."/>
            <person name="Chen A."/>
            <person name="Palaniappan K."/>
            <person name="Land M."/>
            <person name="Hauser L."/>
            <person name="Chang Y.J."/>
            <person name="Jeffries C.D."/>
            <person name="Detter J.C."/>
            <person name="Brettin T."/>
            <person name="Rohde M."/>
            <person name="Goker M."/>
            <person name="Bristow J."/>
            <person name="Markowitz V."/>
            <person name="Eisen J.A."/>
            <person name="Hugenholtz P."/>
            <person name="Kyrpides N.C."/>
            <person name="Klenk H.P."/>
        </authorList>
    </citation>
    <scope>NUCLEOTIDE SEQUENCE [LARGE SCALE GENOMIC DNA]</scope>
    <source>
        <strain evidence="4">DSM 14365 / CIP 107738 / JCM 11303 / AJ 13395 / SMP-2</strain>
    </source>
</reference>
<dbReference type="HOGENOM" id="CLU_1276184_0_0_7"/>
<evidence type="ECO:0000313" key="4">
    <source>
        <dbReference type="Proteomes" id="UP000001880"/>
    </source>
</evidence>
<dbReference type="eggNOG" id="ENOG503434G">
    <property type="taxonomic scope" value="Bacteria"/>
</dbReference>
<protein>
    <recommendedName>
        <fullName evidence="5">Lipoprotein</fullName>
    </recommendedName>
</protein>
<gene>
    <name evidence="3" type="ordered locus">Hoch_5701</name>
</gene>
<sequence>MRPIARISLPSRFARLGAVLAALALCAACALAACGGSTPPAESQPEAPMPEDPEAEAPEQPEEPELAPHPFTAAQIQAASAPGRTYRFRVRQGADEIFIRMVFTATTETAATIETTVTDAQGQIIEQNTEESSWDELVAHASYPADITEISETTIEVEAGSFDVVLYTVTTEQEGKPVTARMYFAKDMPGAPVKREVTVEGEAVFDMELLEHVAGP</sequence>
<name>D0LH33_HALO1</name>
<feature type="chain" id="PRO_5003011351" description="Lipoprotein" evidence="2">
    <location>
        <begin position="33"/>
        <end position="216"/>
    </location>
</feature>
<dbReference type="PROSITE" id="PS51257">
    <property type="entry name" value="PROKAR_LIPOPROTEIN"/>
    <property type="match status" value="1"/>
</dbReference>
<evidence type="ECO:0000256" key="2">
    <source>
        <dbReference type="SAM" id="SignalP"/>
    </source>
</evidence>
<proteinExistence type="predicted"/>
<accession>D0LH33</accession>
<feature type="signal peptide" evidence="2">
    <location>
        <begin position="1"/>
        <end position="32"/>
    </location>
</feature>
<dbReference type="Proteomes" id="UP000001880">
    <property type="component" value="Chromosome"/>
</dbReference>
<dbReference type="KEGG" id="hoh:Hoch_5701"/>
<keyword evidence="2" id="KW-0732">Signal</keyword>
<evidence type="ECO:0000313" key="3">
    <source>
        <dbReference type="EMBL" id="ACY18178.1"/>
    </source>
</evidence>
<feature type="region of interest" description="Disordered" evidence="1">
    <location>
        <begin position="37"/>
        <end position="66"/>
    </location>
</feature>
<keyword evidence="4" id="KW-1185">Reference proteome</keyword>
<evidence type="ECO:0008006" key="5">
    <source>
        <dbReference type="Google" id="ProtNLM"/>
    </source>
</evidence>
<dbReference type="AlphaFoldDB" id="D0LH33"/>
<dbReference type="EMBL" id="CP001804">
    <property type="protein sequence ID" value="ACY18178.1"/>
    <property type="molecule type" value="Genomic_DNA"/>
</dbReference>
<feature type="compositionally biased region" description="Acidic residues" evidence="1">
    <location>
        <begin position="49"/>
        <end position="65"/>
    </location>
</feature>
<evidence type="ECO:0000256" key="1">
    <source>
        <dbReference type="SAM" id="MobiDB-lite"/>
    </source>
</evidence>
<dbReference type="RefSeq" id="WP_012830770.1">
    <property type="nucleotide sequence ID" value="NC_013440.1"/>
</dbReference>